<keyword evidence="1" id="KW-0802">TPR repeat</keyword>
<evidence type="ECO:0000313" key="3">
    <source>
        <dbReference type="EMBL" id="CAE7293191.1"/>
    </source>
</evidence>
<keyword evidence="2" id="KW-0732">Signal</keyword>
<comment type="caution">
    <text evidence="3">The sequence shown here is derived from an EMBL/GenBank/DDBJ whole genome shotgun (WGS) entry which is preliminary data.</text>
</comment>
<organism evidence="3 4">
    <name type="scientific">Symbiodinium natans</name>
    <dbReference type="NCBI Taxonomy" id="878477"/>
    <lineage>
        <taxon>Eukaryota</taxon>
        <taxon>Sar</taxon>
        <taxon>Alveolata</taxon>
        <taxon>Dinophyceae</taxon>
        <taxon>Suessiales</taxon>
        <taxon>Symbiodiniaceae</taxon>
        <taxon>Symbiodinium</taxon>
    </lineage>
</organism>
<gene>
    <name evidence="3" type="primary">SEC</name>
    <name evidence="3" type="ORF">SNAT2548_LOCUS15449</name>
</gene>
<feature type="repeat" description="TPR" evidence="1">
    <location>
        <begin position="72"/>
        <end position="105"/>
    </location>
</feature>
<feature type="non-terminal residue" evidence="3">
    <location>
        <position position="260"/>
    </location>
</feature>
<evidence type="ECO:0000256" key="2">
    <source>
        <dbReference type="SAM" id="SignalP"/>
    </source>
</evidence>
<dbReference type="Gene3D" id="1.25.40.10">
    <property type="entry name" value="Tetratricopeptide repeat domain"/>
    <property type="match status" value="1"/>
</dbReference>
<keyword evidence="4" id="KW-1185">Reference proteome</keyword>
<dbReference type="Pfam" id="PF13432">
    <property type="entry name" value="TPR_16"/>
    <property type="match status" value="2"/>
</dbReference>
<feature type="signal peptide" evidence="2">
    <location>
        <begin position="1"/>
        <end position="20"/>
    </location>
</feature>
<proteinExistence type="predicted"/>
<name>A0A812N103_9DINO</name>
<feature type="chain" id="PRO_5032317747" evidence="2">
    <location>
        <begin position="21"/>
        <end position="260"/>
    </location>
</feature>
<evidence type="ECO:0000256" key="1">
    <source>
        <dbReference type="PROSITE-ProRule" id="PRU00339"/>
    </source>
</evidence>
<dbReference type="InterPro" id="IPR019734">
    <property type="entry name" value="TPR_rpt"/>
</dbReference>
<dbReference type="SUPFAM" id="SSF48452">
    <property type="entry name" value="TPR-like"/>
    <property type="match status" value="1"/>
</dbReference>
<sequence>MARAFYAALVVLLPTPVAAASPLQQARQDVQEKPSDPVGWEKLGSLLRRDRQWKEAEHSFRKALDLRAPSIQESLSGLGTALFEQERFAEAIAHFRAAVVLSPERPQVHENLALALEEDGQLEEAIQSLRRSLTLAPRNVKARNFLGELLTQATRFREAEETFRESLAIDPNRAETNRQMGDALLLRQAYEEALPHLSKAVQADMDGDQDPWKDLAYTLEFMGRDAEAEELYRLVLQNTSAKPDLLWRISRLAKSRGKPK</sequence>
<dbReference type="PANTHER" id="PTHR44809:SF1">
    <property type="entry name" value="PROTEIN O-MANNOSYL-TRANSFERASE TMTC1"/>
    <property type="match status" value="1"/>
</dbReference>
<dbReference type="InterPro" id="IPR011990">
    <property type="entry name" value="TPR-like_helical_dom_sf"/>
</dbReference>
<feature type="repeat" description="TPR" evidence="1">
    <location>
        <begin position="106"/>
        <end position="139"/>
    </location>
</feature>
<feature type="repeat" description="TPR" evidence="1">
    <location>
        <begin position="37"/>
        <end position="70"/>
    </location>
</feature>
<dbReference type="EMBL" id="CAJNDS010001968">
    <property type="protein sequence ID" value="CAE7293191.1"/>
    <property type="molecule type" value="Genomic_DNA"/>
</dbReference>
<dbReference type="Proteomes" id="UP000604046">
    <property type="component" value="Unassembled WGS sequence"/>
</dbReference>
<dbReference type="OrthoDB" id="629492at2759"/>
<dbReference type="PROSITE" id="PS50005">
    <property type="entry name" value="TPR"/>
    <property type="match status" value="4"/>
</dbReference>
<dbReference type="InterPro" id="IPR052943">
    <property type="entry name" value="TMTC_O-mannosyl-trnsfr"/>
</dbReference>
<protein>
    <submittedName>
        <fullName evidence="3">SEC protein</fullName>
    </submittedName>
</protein>
<dbReference type="AlphaFoldDB" id="A0A812N103"/>
<evidence type="ECO:0000313" key="4">
    <source>
        <dbReference type="Proteomes" id="UP000604046"/>
    </source>
</evidence>
<accession>A0A812N103</accession>
<reference evidence="3" key="1">
    <citation type="submission" date="2021-02" db="EMBL/GenBank/DDBJ databases">
        <authorList>
            <person name="Dougan E. K."/>
            <person name="Rhodes N."/>
            <person name="Thang M."/>
            <person name="Chan C."/>
        </authorList>
    </citation>
    <scope>NUCLEOTIDE SEQUENCE</scope>
</reference>
<feature type="repeat" description="TPR" evidence="1">
    <location>
        <begin position="140"/>
        <end position="173"/>
    </location>
</feature>
<dbReference type="PANTHER" id="PTHR44809">
    <property type="match status" value="1"/>
</dbReference>
<dbReference type="SMART" id="SM00028">
    <property type="entry name" value="TPR"/>
    <property type="match status" value="5"/>
</dbReference>